<keyword evidence="1" id="KW-0496">Mitochondrion</keyword>
<reference evidence="1" key="1">
    <citation type="submission" date="2017-03" db="EMBL/GenBank/DDBJ databases">
        <title>The mitochondrial genome of the carnivorous plant Utricularia reniformis (Lentibulariaceae): structure, comparative analysis and evolutionary landmarks.</title>
        <authorList>
            <person name="Silva S.R."/>
            <person name="Alvarenga D.O."/>
            <person name="Michael T.P."/>
            <person name="Miranda V.F.O."/>
            <person name="Varani A.M."/>
        </authorList>
    </citation>
    <scope>NUCLEOTIDE SEQUENCE</scope>
</reference>
<name>A0A1Y0B4Q9_9LAMI</name>
<geneLocation type="mitochondrion" evidence="1"/>
<proteinExistence type="predicted"/>
<gene>
    <name evidence="1" type="ORF">AEK19_MT2266</name>
</gene>
<accession>A0A1Y0B4Q9</accession>
<sequence>MLYIFFNRNHLSQKKSTTAVLKLPTTLVNYNTNKQMKMIYRVCNLISSFILNRKSTNSSGLKPCGPKWGSTNCLTNKKLEMTASIKMKRIYQYECYRSSYLMSIDRKEYNNKRFVDRIKHRYYSSISNSGSIYNSFYGSWKRLRSSIDSVLWKDIYPGAIYAAIGFREPFPRFSTPIRSDQKSFLSEHSHSY</sequence>
<protein>
    <submittedName>
        <fullName evidence="1">Uncharacterized protein</fullName>
    </submittedName>
</protein>
<organism evidence="1">
    <name type="scientific">Utricularia reniformis</name>
    <dbReference type="NCBI Taxonomy" id="192314"/>
    <lineage>
        <taxon>Eukaryota</taxon>
        <taxon>Viridiplantae</taxon>
        <taxon>Streptophyta</taxon>
        <taxon>Embryophyta</taxon>
        <taxon>Tracheophyta</taxon>
        <taxon>Spermatophyta</taxon>
        <taxon>Magnoliopsida</taxon>
        <taxon>eudicotyledons</taxon>
        <taxon>Gunneridae</taxon>
        <taxon>Pentapetalae</taxon>
        <taxon>asterids</taxon>
        <taxon>lamiids</taxon>
        <taxon>Lamiales</taxon>
        <taxon>Lentibulariaceae</taxon>
        <taxon>Utricularia</taxon>
    </lineage>
</organism>
<dbReference type="EMBL" id="KY774314">
    <property type="protein sequence ID" value="ART32411.1"/>
    <property type="molecule type" value="Genomic_DNA"/>
</dbReference>
<dbReference type="AlphaFoldDB" id="A0A1Y0B4Q9"/>
<evidence type="ECO:0000313" key="1">
    <source>
        <dbReference type="EMBL" id="ART32411.1"/>
    </source>
</evidence>